<dbReference type="CDD" id="cd09086">
    <property type="entry name" value="ExoIII-like_AP-endo"/>
    <property type="match status" value="1"/>
</dbReference>
<dbReference type="PANTHER" id="PTHR43250:SF2">
    <property type="entry name" value="EXODEOXYRIBONUCLEASE III"/>
    <property type="match status" value="1"/>
</dbReference>
<sequence length="255" mass="28656">MLIATWNVNSIRARHERLVAFLERHTPDVVCLQELKCEAEVLEALNLESLGYQVAANCQKTYNGVAILSKRPIEDVAIGLGDGEDDPQARLVSATIDGVRVVSAYIPNGGEVGSDKYVYKLRWLERLRAWLDAHCDPTRPLALCGDFNVAPEARDVFDPAAMEGDTLFHADSRDRLQRILDWGLVDTFRLQHEDAGLYSWWDYRMLAFPKNRGFRIDLILATPSLASRVEGSSIDREERKGKQPSDHAPVLVKIA</sequence>
<evidence type="ECO:0000256" key="7">
    <source>
        <dbReference type="PIRSR" id="PIRSR604808-3"/>
    </source>
</evidence>
<feature type="site" description="Transition state stabilizer" evidence="7">
    <location>
        <position position="148"/>
    </location>
</feature>
<dbReference type="PROSITE" id="PS51435">
    <property type="entry name" value="AP_NUCLEASE_F1_4"/>
    <property type="match status" value="1"/>
</dbReference>
<keyword evidence="2 6" id="KW-0479">Metal-binding</keyword>
<organism evidence="10 11">
    <name type="scientific">Vulgatibacter incomptus</name>
    <dbReference type="NCBI Taxonomy" id="1391653"/>
    <lineage>
        <taxon>Bacteria</taxon>
        <taxon>Pseudomonadati</taxon>
        <taxon>Myxococcota</taxon>
        <taxon>Myxococcia</taxon>
        <taxon>Myxococcales</taxon>
        <taxon>Cystobacterineae</taxon>
        <taxon>Vulgatibacteraceae</taxon>
        <taxon>Vulgatibacter</taxon>
    </lineage>
</organism>
<dbReference type="EMBL" id="CP012332">
    <property type="protein sequence ID" value="AKU92040.1"/>
    <property type="molecule type" value="Genomic_DNA"/>
</dbReference>
<evidence type="ECO:0000256" key="8">
    <source>
        <dbReference type="SAM" id="MobiDB-lite"/>
    </source>
</evidence>
<dbReference type="STRING" id="1391653.AKJ08_2427"/>
<feature type="active site" evidence="5">
    <location>
        <position position="105"/>
    </location>
</feature>
<gene>
    <name evidence="10" type="ORF">AKJ08_2427</name>
</gene>
<dbReference type="Proteomes" id="UP000055590">
    <property type="component" value="Chromosome"/>
</dbReference>
<proteinExistence type="inferred from homology"/>
<dbReference type="InterPro" id="IPR004808">
    <property type="entry name" value="AP_endonuc_1"/>
</dbReference>
<evidence type="ECO:0000256" key="1">
    <source>
        <dbReference type="ARBA" id="ARBA00007092"/>
    </source>
</evidence>
<dbReference type="InterPro" id="IPR036691">
    <property type="entry name" value="Endo/exonu/phosph_ase_sf"/>
</dbReference>
<dbReference type="Pfam" id="PF03372">
    <property type="entry name" value="Exo_endo_phos"/>
    <property type="match status" value="1"/>
</dbReference>
<evidence type="ECO:0000256" key="4">
    <source>
        <dbReference type="ARBA" id="ARBA00022842"/>
    </source>
</evidence>
<dbReference type="GO" id="GO:0008311">
    <property type="term" value="F:double-stranded DNA 3'-5' DNA exonuclease activity"/>
    <property type="evidence" value="ECO:0007669"/>
    <property type="project" value="InterPro"/>
</dbReference>
<dbReference type="KEGG" id="vin:AKJ08_2427"/>
<keyword evidence="11" id="KW-1185">Reference proteome</keyword>
<feature type="binding site" evidence="6">
    <location>
        <position position="148"/>
    </location>
    <ligand>
        <name>Mg(2+)</name>
        <dbReference type="ChEBI" id="CHEBI:18420"/>
        <label>1</label>
    </ligand>
</feature>
<dbReference type="PATRIC" id="fig|1391653.3.peg.2530"/>
<dbReference type="InterPro" id="IPR005135">
    <property type="entry name" value="Endo/exonuclease/phosphatase"/>
</dbReference>
<dbReference type="PANTHER" id="PTHR43250">
    <property type="entry name" value="EXODEOXYRIBONUCLEASE III"/>
    <property type="match status" value="1"/>
</dbReference>
<comment type="cofactor">
    <cofactor evidence="6">
        <name>Mg(2+)</name>
        <dbReference type="ChEBI" id="CHEBI:18420"/>
    </cofactor>
    <cofactor evidence="6">
        <name>Mn(2+)</name>
        <dbReference type="ChEBI" id="CHEBI:29035"/>
    </cofactor>
    <text evidence="6">Probably binds two magnesium or manganese ions per subunit.</text>
</comment>
<dbReference type="InterPro" id="IPR037493">
    <property type="entry name" value="ExoIII-like"/>
</dbReference>
<dbReference type="GO" id="GO:0004519">
    <property type="term" value="F:endonuclease activity"/>
    <property type="evidence" value="ECO:0007669"/>
    <property type="project" value="InterPro"/>
</dbReference>
<evidence type="ECO:0000313" key="10">
    <source>
        <dbReference type="EMBL" id="AKU92040.1"/>
    </source>
</evidence>
<evidence type="ECO:0000259" key="9">
    <source>
        <dbReference type="Pfam" id="PF03372"/>
    </source>
</evidence>
<dbReference type="InterPro" id="IPR020847">
    <property type="entry name" value="AP_endonuclease_F1_BS"/>
</dbReference>
<feature type="active site" description="Proton donor/acceptor" evidence="5">
    <location>
        <position position="146"/>
    </location>
</feature>
<feature type="binding site" evidence="6">
    <location>
        <position position="146"/>
    </location>
    <ligand>
        <name>Mg(2+)</name>
        <dbReference type="ChEBI" id="CHEBI:18420"/>
        <label>1</label>
    </ligand>
</feature>
<feature type="binding site" evidence="6">
    <location>
        <position position="247"/>
    </location>
    <ligand>
        <name>Mg(2+)</name>
        <dbReference type="ChEBI" id="CHEBI:18420"/>
        <label>1</label>
    </ligand>
</feature>
<dbReference type="PROSITE" id="PS00726">
    <property type="entry name" value="AP_NUCLEASE_F1_1"/>
    <property type="match status" value="1"/>
</dbReference>
<comment type="similarity">
    <text evidence="1">Belongs to the DNA repair enzymes AP/ExoA family.</text>
</comment>
<dbReference type="OrthoDB" id="9803914at2"/>
<feature type="compositionally biased region" description="Basic and acidic residues" evidence="8">
    <location>
        <begin position="233"/>
        <end position="245"/>
    </location>
</feature>
<keyword evidence="3" id="KW-0378">Hydrolase</keyword>
<reference evidence="10 11" key="1">
    <citation type="submission" date="2015-08" db="EMBL/GenBank/DDBJ databases">
        <authorList>
            <person name="Babu N.S."/>
            <person name="Beckwith C.J."/>
            <person name="Beseler K.G."/>
            <person name="Brison A."/>
            <person name="Carone J.V."/>
            <person name="Caskin T.P."/>
            <person name="Diamond M."/>
            <person name="Durham M.E."/>
            <person name="Foxe J.M."/>
            <person name="Go M."/>
            <person name="Henderson B.A."/>
            <person name="Jones I.B."/>
            <person name="McGettigan J.A."/>
            <person name="Micheletti S.J."/>
            <person name="Nasrallah M.E."/>
            <person name="Ortiz D."/>
            <person name="Piller C.R."/>
            <person name="Privatt S.R."/>
            <person name="Schneider S.L."/>
            <person name="Sharp S."/>
            <person name="Smith T.C."/>
            <person name="Stanton J.D."/>
            <person name="Ullery H.E."/>
            <person name="Wilson R.J."/>
            <person name="Serrano M.G."/>
            <person name="Buck G."/>
            <person name="Lee V."/>
            <person name="Wang Y."/>
            <person name="Carvalho R."/>
            <person name="Voegtly L."/>
            <person name="Shi R."/>
            <person name="Duckworth R."/>
            <person name="Johnson A."/>
            <person name="Loviza R."/>
            <person name="Walstead R."/>
            <person name="Shah Z."/>
            <person name="Kiflezghi M."/>
            <person name="Wade K."/>
            <person name="Ball S.L."/>
            <person name="Bradley K.W."/>
            <person name="Asai D.J."/>
            <person name="Bowman C.A."/>
            <person name="Russell D.A."/>
            <person name="Pope W.H."/>
            <person name="Jacobs-Sera D."/>
            <person name="Hendrix R.W."/>
            <person name="Hatfull G.F."/>
        </authorList>
    </citation>
    <scope>NUCLEOTIDE SEQUENCE [LARGE SCALE GENOMIC DNA]</scope>
    <source>
        <strain evidence="10 11">DSM 27710</strain>
    </source>
</reference>
<dbReference type="SUPFAM" id="SSF56219">
    <property type="entry name" value="DNase I-like"/>
    <property type="match status" value="1"/>
</dbReference>
<dbReference type="RefSeq" id="WP_050726267.1">
    <property type="nucleotide sequence ID" value="NZ_CP012332.1"/>
</dbReference>
<evidence type="ECO:0000256" key="5">
    <source>
        <dbReference type="PIRSR" id="PIRSR604808-1"/>
    </source>
</evidence>
<evidence type="ECO:0000256" key="2">
    <source>
        <dbReference type="ARBA" id="ARBA00022723"/>
    </source>
</evidence>
<feature type="binding site" evidence="6">
    <location>
        <position position="7"/>
    </location>
    <ligand>
        <name>Mg(2+)</name>
        <dbReference type="ChEBI" id="CHEBI:18420"/>
        <label>1</label>
    </ligand>
</feature>
<evidence type="ECO:0000256" key="3">
    <source>
        <dbReference type="ARBA" id="ARBA00022801"/>
    </source>
</evidence>
<feature type="binding site" evidence="6">
    <location>
        <position position="246"/>
    </location>
    <ligand>
        <name>Mg(2+)</name>
        <dbReference type="ChEBI" id="CHEBI:18420"/>
        <label>1</label>
    </ligand>
</feature>
<dbReference type="NCBIfam" id="TIGR00633">
    <property type="entry name" value="xth"/>
    <property type="match status" value="1"/>
</dbReference>
<dbReference type="GO" id="GO:0046872">
    <property type="term" value="F:metal ion binding"/>
    <property type="evidence" value="ECO:0007669"/>
    <property type="project" value="UniProtKB-KW"/>
</dbReference>
<keyword evidence="6" id="KW-0464">Manganese</keyword>
<feature type="region of interest" description="Disordered" evidence="8">
    <location>
        <begin position="231"/>
        <end position="255"/>
    </location>
</feature>
<dbReference type="GO" id="GO:0006281">
    <property type="term" value="P:DNA repair"/>
    <property type="evidence" value="ECO:0007669"/>
    <property type="project" value="InterPro"/>
</dbReference>
<feature type="active site" description="Proton acceptor" evidence="5">
    <location>
        <position position="247"/>
    </location>
</feature>
<keyword evidence="4 6" id="KW-0460">Magnesium</keyword>
<evidence type="ECO:0000256" key="6">
    <source>
        <dbReference type="PIRSR" id="PIRSR604808-2"/>
    </source>
</evidence>
<feature type="site" description="Important for catalytic activity" evidence="7">
    <location>
        <position position="217"/>
    </location>
</feature>
<dbReference type="AlphaFoldDB" id="A0A0K1PEU6"/>
<name>A0A0K1PEU6_9BACT</name>
<accession>A0A0K1PEU6</accession>
<evidence type="ECO:0000313" key="11">
    <source>
        <dbReference type="Proteomes" id="UP000055590"/>
    </source>
</evidence>
<dbReference type="GO" id="GO:0003677">
    <property type="term" value="F:DNA binding"/>
    <property type="evidence" value="ECO:0007669"/>
    <property type="project" value="InterPro"/>
</dbReference>
<dbReference type="Gene3D" id="3.60.10.10">
    <property type="entry name" value="Endonuclease/exonuclease/phosphatase"/>
    <property type="match status" value="1"/>
</dbReference>
<dbReference type="NCBIfam" id="TIGR00195">
    <property type="entry name" value="exoDNase_III"/>
    <property type="match status" value="1"/>
</dbReference>
<feature type="domain" description="Endonuclease/exonuclease/phosphatase" evidence="9">
    <location>
        <begin position="4"/>
        <end position="247"/>
    </location>
</feature>
<feature type="binding site" evidence="6">
    <location>
        <position position="34"/>
    </location>
    <ligand>
        <name>Mg(2+)</name>
        <dbReference type="ChEBI" id="CHEBI:18420"/>
        <label>1</label>
    </ligand>
</feature>
<feature type="site" description="Interaction with DNA substrate" evidence="7">
    <location>
        <position position="247"/>
    </location>
</feature>
<protein>
    <submittedName>
        <fullName evidence="10">Exodeoxyribonuclease III</fullName>
    </submittedName>
</protein>